<dbReference type="GO" id="GO:0006631">
    <property type="term" value="P:fatty acid metabolic process"/>
    <property type="evidence" value="ECO:0007669"/>
    <property type="project" value="TreeGrafter"/>
</dbReference>
<dbReference type="Gene3D" id="1.20.80.10">
    <property type="match status" value="1"/>
</dbReference>
<evidence type="ECO:0000256" key="3">
    <source>
        <dbReference type="SAM" id="MobiDB-lite"/>
    </source>
</evidence>
<dbReference type="EMBL" id="PDND01000181">
    <property type="protein sequence ID" value="PGH30294.1"/>
    <property type="molecule type" value="Genomic_DNA"/>
</dbReference>
<name>A0A2B7Z1R4_9EURO</name>
<dbReference type="GO" id="GO:0000062">
    <property type="term" value="F:fatty-acyl-CoA binding"/>
    <property type="evidence" value="ECO:0007669"/>
    <property type="project" value="InterPro"/>
</dbReference>
<comment type="similarity">
    <text evidence="1">Belongs to the ACBP family.</text>
</comment>
<dbReference type="InterPro" id="IPR000582">
    <property type="entry name" value="Acyl-CoA-binding_protein"/>
</dbReference>
<dbReference type="SUPFAM" id="SSF47027">
    <property type="entry name" value="Acyl-CoA binding protein"/>
    <property type="match status" value="1"/>
</dbReference>
<evidence type="ECO:0000256" key="1">
    <source>
        <dbReference type="ARBA" id="ARBA00005567"/>
    </source>
</evidence>
<dbReference type="PRINTS" id="PR00689">
    <property type="entry name" value="ACOABINDINGP"/>
</dbReference>
<organism evidence="5 6">
    <name type="scientific">[Emmonsia] crescens</name>
    <dbReference type="NCBI Taxonomy" id="73230"/>
    <lineage>
        <taxon>Eukaryota</taxon>
        <taxon>Fungi</taxon>
        <taxon>Dikarya</taxon>
        <taxon>Ascomycota</taxon>
        <taxon>Pezizomycotina</taxon>
        <taxon>Eurotiomycetes</taxon>
        <taxon>Eurotiomycetidae</taxon>
        <taxon>Onygenales</taxon>
        <taxon>Ajellomycetaceae</taxon>
        <taxon>Emergomyces</taxon>
    </lineage>
</organism>
<dbReference type="PANTHER" id="PTHR23310:SF62">
    <property type="entry name" value="ACYL-COA BINDING PROTEIN 1, ISOFORM A"/>
    <property type="match status" value="1"/>
</dbReference>
<comment type="caution">
    <text evidence="5">The sequence shown here is derived from an EMBL/GenBank/DDBJ whole genome shotgun (WGS) entry which is preliminary data.</text>
</comment>
<keyword evidence="6" id="KW-1185">Reference proteome</keyword>
<evidence type="ECO:0000313" key="6">
    <source>
        <dbReference type="Proteomes" id="UP000226031"/>
    </source>
</evidence>
<protein>
    <recommendedName>
        <fullName evidence="4">ACB domain-containing protein</fullName>
    </recommendedName>
</protein>
<keyword evidence="2" id="KW-0446">Lipid-binding</keyword>
<accession>A0A2B7Z1R4</accession>
<dbReference type="InterPro" id="IPR014352">
    <property type="entry name" value="FERM/acyl-CoA-bd_prot_sf"/>
</dbReference>
<dbReference type="Proteomes" id="UP000226031">
    <property type="component" value="Unassembled WGS sequence"/>
</dbReference>
<reference evidence="5 6" key="1">
    <citation type="submission" date="2017-10" db="EMBL/GenBank/DDBJ databases">
        <title>Comparative genomics in systemic dimorphic fungi from Ajellomycetaceae.</title>
        <authorList>
            <person name="Munoz J.F."/>
            <person name="Mcewen J.G."/>
            <person name="Clay O.K."/>
            <person name="Cuomo C.A."/>
        </authorList>
    </citation>
    <scope>NUCLEOTIDE SEQUENCE [LARGE SCALE GENOMIC DNA]</scope>
    <source>
        <strain evidence="5 6">UAMH4076</strain>
    </source>
</reference>
<dbReference type="VEuPathDB" id="FungiDB:EMCG_00211"/>
<feature type="domain" description="ACB" evidence="4">
    <location>
        <begin position="1"/>
        <end position="94"/>
    </location>
</feature>
<dbReference type="STRING" id="73230.A0A2B7Z1R4"/>
<evidence type="ECO:0000256" key="2">
    <source>
        <dbReference type="ARBA" id="ARBA00023121"/>
    </source>
</evidence>
<sequence>MPAPKTPEFEAAVEASRKLSTKPSDEDLLEMYALFKQGTQDPPFEDASKPGTFDFKAKYKYNAWKKLADEGLSAEDAQKQYIELIEKFKQKYGYDEAKEPEQVGGGN</sequence>
<dbReference type="AlphaFoldDB" id="A0A2B7Z1R4"/>
<dbReference type="PANTHER" id="PTHR23310">
    <property type="entry name" value="ACYL-COA-BINDING PROTEIN, ACBP"/>
    <property type="match status" value="1"/>
</dbReference>
<gene>
    <name evidence="5" type="ORF">GX50_06953</name>
</gene>
<proteinExistence type="inferred from homology"/>
<evidence type="ECO:0000259" key="4">
    <source>
        <dbReference type="PROSITE" id="PS51228"/>
    </source>
</evidence>
<dbReference type="InterPro" id="IPR035984">
    <property type="entry name" value="Acyl-CoA-binding_sf"/>
</dbReference>
<feature type="region of interest" description="Disordered" evidence="3">
    <location>
        <begin position="1"/>
        <end position="20"/>
    </location>
</feature>
<dbReference type="PROSITE" id="PS51228">
    <property type="entry name" value="ACB_2"/>
    <property type="match status" value="1"/>
</dbReference>
<dbReference type="Pfam" id="PF00887">
    <property type="entry name" value="ACBP"/>
    <property type="match status" value="1"/>
</dbReference>
<evidence type="ECO:0000313" key="5">
    <source>
        <dbReference type="EMBL" id="PGH30294.1"/>
    </source>
</evidence>